<dbReference type="SUPFAM" id="SSF52047">
    <property type="entry name" value="RNI-like"/>
    <property type="match status" value="1"/>
</dbReference>
<dbReference type="Proteomes" id="UP001556367">
    <property type="component" value="Unassembled WGS sequence"/>
</dbReference>
<accession>A0ABR3IRT9</accession>
<evidence type="ECO:0000313" key="1">
    <source>
        <dbReference type="EMBL" id="KAL0946025.1"/>
    </source>
</evidence>
<keyword evidence="2" id="KW-1185">Reference proteome</keyword>
<organism evidence="1 2">
    <name type="scientific">Hohenbuehelia grisea</name>
    <dbReference type="NCBI Taxonomy" id="104357"/>
    <lineage>
        <taxon>Eukaryota</taxon>
        <taxon>Fungi</taxon>
        <taxon>Dikarya</taxon>
        <taxon>Basidiomycota</taxon>
        <taxon>Agaricomycotina</taxon>
        <taxon>Agaricomycetes</taxon>
        <taxon>Agaricomycetidae</taxon>
        <taxon>Agaricales</taxon>
        <taxon>Pleurotineae</taxon>
        <taxon>Pleurotaceae</taxon>
        <taxon>Hohenbuehelia</taxon>
    </lineage>
</organism>
<protein>
    <recommendedName>
        <fullName evidence="3">F-box domain-containing protein</fullName>
    </recommendedName>
</protein>
<sequence length="421" mass="47717">MTMRDIGARITKRSEPLDIVLRSKRESEGWITWAPWRKSWFSSLVVGNNRNSVSGNPPMTSIPPINKLPIEVLANILALVVPTQHLTTAPLEEWAQFGFVGTTANFWRDRTRVASVCSLWYAVLMLDMPFPDISVSPELLMGMHHRVLETPGRKITVAALARPYDTEIRNIQLPLVYRGAFSSLGSRVDNLNLELGFDFNNATAVDQYFNWRADSLRFLTLTGVRVMSNNPAFTFAHPQIIYGPLFQGHTPQLTQLVLKYCLLPHRSSFLLRLTSLTLLFNHGAPEPAIYDLLAATPTLQVLQLFWSLPEPEPGVEDYDFRYALPSLRTLRIADECGMASVVRLLARLIAPPDITLEILWSGRQRDGPTVPETCEVMDDFFVIWRAGMHDIWVAKDWQTLATSPSKEPIIWHFGQDQDTFT</sequence>
<evidence type="ECO:0000313" key="2">
    <source>
        <dbReference type="Proteomes" id="UP001556367"/>
    </source>
</evidence>
<proteinExistence type="predicted"/>
<name>A0ABR3IRT9_9AGAR</name>
<gene>
    <name evidence="1" type="ORF">HGRIS_012302</name>
</gene>
<dbReference type="EMBL" id="JASNQZ010000015">
    <property type="protein sequence ID" value="KAL0946025.1"/>
    <property type="molecule type" value="Genomic_DNA"/>
</dbReference>
<comment type="caution">
    <text evidence="1">The sequence shown here is derived from an EMBL/GenBank/DDBJ whole genome shotgun (WGS) entry which is preliminary data.</text>
</comment>
<reference evidence="2" key="1">
    <citation type="submission" date="2024-06" db="EMBL/GenBank/DDBJ databases">
        <title>Multi-omics analyses provide insights into the biosynthesis of the anticancer antibiotic pleurotin in Hohenbuehelia grisea.</title>
        <authorList>
            <person name="Weaver J.A."/>
            <person name="Alberti F."/>
        </authorList>
    </citation>
    <scope>NUCLEOTIDE SEQUENCE [LARGE SCALE GENOMIC DNA]</scope>
    <source>
        <strain evidence="2">T-177</strain>
    </source>
</reference>
<evidence type="ECO:0008006" key="3">
    <source>
        <dbReference type="Google" id="ProtNLM"/>
    </source>
</evidence>